<dbReference type="InterPro" id="IPR006149">
    <property type="entry name" value="EB_dom"/>
</dbReference>
<comment type="caution">
    <text evidence="3">The sequence shown here is derived from an EMBL/GenBank/DDBJ whole genome shotgun (WGS) entry which is preliminary data.</text>
</comment>
<evidence type="ECO:0000259" key="2">
    <source>
        <dbReference type="SMART" id="SM00181"/>
    </source>
</evidence>
<dbReference type="EMBL" id="JASPKY010000182">
    <property type="protein sequence ID" value="KAK9723207.1"/>
    <property type="molecule type" value="Genomic_DNA"/>
</dbReference>
<feature type="domain" description="EGF-like" evidence="2">
    <location>
        <begin position="27"/>
        <end position="61"/>
    </location>
</feature>
<gene>
    <name evidence="3" type="ORF">QE152_g19399</name>
</gene>
<keyword evidence="1" id="KW-0732">Signal</keyword>
<feature type="domain" description="EGF-like" evidence="2">
    <location>
        <begin position="467"/>
        <end position="515"/>
    </location>
</feature>
<dbReference type="InterPro" id="IPR000742">
    <property type="entry name" value="EGF"/>
</dbReference>
<dbReference type="PANTHER" id="PTHR39069">
    <property type="entry name" value="ECDYSONE-INDUCIBLE GENE E1, ISOFORM A"/>
    <property type="match status" value="1"/>
</dbReference>
<keyword evidence="4" id="KW-1185">Reference proteome</keyword>
<sequence>MAGFRLILPIFIGVILTSDTILTSVIECETDGDCIDDATCTDNLCQCPEGFVFSLDGYQCLRHSIGYQSECEDDAQCSYLMGRHYCNSGVCDCDTGYRYLHGRCVIAKGLGESCTRDEECHVSNYFDAMICSDENICVCNEGYYARGDYDCRPEVTEINGNCALDMDCMMDDAFCDIYQCTAITTRGARIESKSNVSETRTDIATYVVGASCATSADCSDVLNSVCSPLTKECVCRRGYFLSGSSCIGELGTDVGCTQNSDCPITPRLCRNGACVCPTTHYHNAALTGCLRVAYTPDFPCVQDLSCHIFGEQALCVDRGFERFCSCPLGYALNEETYLCEGTDGEVCDTGACVVSSDCSIVNAVCINGLCGCDETDRLEENTCLPNVGGACDANTRICDIENADCVDDVCSCDEGFTGVDDTTCMQVSAGLYDSCEYDIQCSFVVADSECVNGQCQCASTFTEKDGACLQAKAYGDYCVNLQQCQVLLGDNIQCRNSICQCPADMVRSSDGLSCRDDAPTLKASTILIVAFIIYLIQ</sequence>
<proteinExistence type="predicted"/>
<accession>A0AAW1KRW9</accession>
<feature type="domain" description="EGF-like" evidence="2">
    <location>
        <begin position="211"/>
        <end position="247"/>
    </location>
</feature>
<evidence type="ECO:0000313" key="4">
    <source>
        <dbReference type="Proteomes" id="UP001458880"/>
    </source>
</evidence>
<dbReference type="PANTHER" id="PTHR39069:SF8">
    <property type="entry name" value="FI17111P1"/>
    <property type="match status" value="1"/>
</dbReference>
<evidence type="ECO:0000256" key="1">
    <source>
        <dbReference type="SAM" id="SignalP"/>
    </source>
</evidence>
<feature type="chain" id="PRO_5043362759" evidence="1">
    <location>
        <begin position="18"/>
        <end position="537"/>
    </location>
</feature>
<dbReference type="Pfam" id="PF01683">
    <property type="entry name" value="EB"/>
    <property type="match status" value="2"/>
</dbReference>
<dbReference type="SMART" id="SM00181">
    <property type="entry name" value="EGF"/>
    <property type="match status" value="6"/>
</dbReference>
<dbReference type="AlphaFoldDB" id="A0AAW1KRW9"/>
<feature type="domain" description="EGF-like" evidence="2">
    <location>
        <begin position="70"/>
        <end position="105"/>
    </location>
</feature>
<organism evidence="3 4">
    <name type="scientific">Popillia japonica</name>
    <name type="common">Japanese beetle</name>
    <dbReference type="NCBI Taxonomy" id="7064"/>
    <lineage>
        <taxon>Eukaryota</taxon>
        <taxon>Metazoa</taxon>
        <taxon>Ecdysozoa</taxon>
        <taxon>Arthropoda</taxon>
        <taxon>Hexapoda</taxon>
        <taxon>Insecta</taxon>
        <taxon>Pterygota</taxon>
        <taxon>Neoptera</taxon>
        <taxon>Endopterygota</taxon>
        <taxon>Coleoptera</taxon>
        <taxon>Polyphaga</taxon>
        <taxon>Scarabaeiformia</taxon>
        <taxon>Scarabaeidae</taxon>
        <taxon>Rutelinae</taxon>
        <taxon>Popillia</taxon>
    </lineage>
</organism>
<feature type="domain" description="EGF-like" evidence="2">
    <location>
        <begin position="299"/>
        <end position="340"/>
    </location>
</feature>
<evidence type="ECO:0000313" key="3">
    <source>
        <dbReference type="EMBL" id="KAK9723207.1"/>
    </source>
</evidence>
<dbReference type="Proteomes" id="UP001458880">
    <property type="component" value="Unassembled WGS sequence"/>
</dbReference>
<protein>
    <submittedName>
        <fullName evidence="3">EB module</fullName>
    </submittedName>
</protein>
<name>A0AAW1KRW9_POPJA</name>
<feature type="signal peptide" evidence="1">
    <location>
        <begin position="1"/>
        <end position="17"/>
    </location>
</feature>
<feature type="domain" description="EGF-like" evidence="2">
    <location>
        <begin position="390"/>
        <end position="425"/>
    </location>
</feature>
<reference evidence="3 4" key="1">
    <citation type="journal article" date="2024" name="BMC Genomics">
        <title>De novo assembly and annotation of Popillia japonica's genome with initial clues to its potential as an invasive pest.</title>
        <authorList>
            <person name="Cucini C."/>
            <person name="Boschi S."/>
            <person name="Funari R."/>
            <person name="Cardaioli E."/>
            <person name="Iannotti N."/>
            <person name="Marturano G."/>
            <person name="Paoli F."/>
            <person name="Bruttini M."/>
            <person name="Carapelli A."/>
            <person name="Frati F."/>
            <person name="Nardi F."/>
        </authorList>
    </citation>
    <scope>NUCLEOTIDE SEQUENCE [LARGE SCALE GENOMIC DNA]</scope>
    <source>
        <strain evidence="3">DMR45628</strain>
    </source>
</reference>